<name>A0ABR1BM44_NECAM</name>
<proteinExistence type="predicted"/>
<organism evidence="1 2">
    <name type="scientific">Necator americanus</name>
    <name type="common">Human hookworm</name>
    <dbReference type="NCBI Taxonomy" id="51031"/>
    <lineage>
        <taxon>Eukaryota</taxon>
        <taxon>Metazoa</taxon>
        <taxon>Ecdysozoa</taxon>
        <taxon>Nematoda</taxon>
        <taxon>Chromadorea</taxon>
        <taxon>Rhabditida</taxon>
        <taxon>Rhabditina</taxon>
        <taxon>Rhabditomorpha</taxon>
        <taxon>Strongyloidea</taxon>
        <taxon>Ancylostomatidae</taxon>
        <taxon>Bunostominae</taxon>
        <taxon>Necator</taxon>
    </lineage>
</organism>
<reference evidence="1 2" key="1">
    <citation type="submission" date="2023-08" db="EMBL/GenBank/DDBJ databases">
        <title>A Necator americanus chromosomal reference genome.</title>
        <authorList>
            <person name="Ilik V."/>
            <person name="Petrzelkova K.J."/>
            <person name="Pardy F."/>
            <person name="Fuh T."/>
            <person name="Niatou-Singa F.S."/>
            <person name="Gouil Q."/>
            <person name="Baker L."/>
            <person name="Ritchie M.E."/>
            <person name="Jex A.R."/>
            <person name="Gazzola D."/>
            <person name="Li H."/>
            <person name="Toshio Fujiwara R."/>
            <person name="Zhan B."/>
            <person name="Aroian R.V."/>
            <person name="Pafco B."/>
            <person name="Schwarz E.M."/>
        </authorList>
    </citation>
    <scope>NUCLEOTIDE SEQUENCE [LARGE SCALE GENOMIC DNA]</scope>
    <source>
        <strain evidence="1 2">Aroian</strain>
        <tissue evidence="1">Whole animal</tissue>
    </source>
</reference>
<protein>
    <submittedName>
        <fullName evidence="1">Uncharacterized protein</fullName>
    </submittedName>
</protein>
<dbReference type="Proteomes" id="UP001303046">
    <property type="component" value="Unassembled WGS sequence"/>
</dbReference>
<comment type="caution">
    <text evidence="1">The sequence shown here is derived from an EMBL/GenBank/DDBJ whole genome shotgun (WGS) entry which is preliminary data.</text>
</comment>
<keyword evidence="2" id="KW-1185">Reference proteome</keyword>
<gene>
    <name evidence="1" type="primary">Necator_chrI.g1413</name>
    <name evidence="1" type="ORF">RB195_005287</name>
</gene>
<sequence length="157" mass="17976">MSAVDKLRVYLSAVCAIMTYATRTGIRADGQPIELMDEFCCRVLLSETWTAPSTMKEKLDCMERKLLRQLVGYLWPRVCHNEDLHAEIDIVYRRMSGGRYQCPAPPSKVNGYSKSSSILVQSSDRPFQRDPIILPGSSYKKPRGLFHRKGKFWTEVV</sequence>
<evidence type="ECO:0000313" key="2">
    <source>
        <dbReference type="Proteomes" id="UP001303046"/>
    </source>
</evidence>
<accession>A0ABR1BM44</accession>
<evidence type="ECO:0000313" key="1">
    <source>
        <dbReference type="EMBL" id="KAK6727513.1"/>
    </source>
</evidence>
<dbReference type="EMBL" id="JAVFWL010000001">
    <property type="protein sequence ID" value="KAK6727513.1"/>
    <property type="molecule type" value="Genomic_DNA"/>
</dbReference>